<dbReference type="Proteomes" id="UP000309389">
    <property type="component" value="Unassembled WGS sequence"/>
</dbReference>
<dbReference type="EMBL" id="SSHH01000001">
    <property type="protein sequence ID" value="TIX51384.1"/>
    <property type="molecule type" value="Genomic_DNA"/>
</dbReference>
<keyword evidence="2" id="KW-1185">Reference proteome</keyword>
<gene>
    <name evidence="1" type="ORF">E5222_02660</name>
</gene>
<dbReference type="RefSeq" id="WP_136692169.1">
    <property type="nucleotide sequence ID" value="NZ_SSHH01000001.1"/>
</dbReference>
<evidence type="ECO:0000313" key="1">
    <source>
        <dbReference type="EMBL" id="TIX51384.1"/>
    </source>
</evidence>
<reference evidence="1 2" key="1">
    <citation type="submission" date="2019-04" db="EMBL/GenBank/DDBJ databases">
        <title>Altererythrobacter aquimixticola sp. nov., isolated from sediment of junction between the ocean and a freshwater spring.</title>
        <authorList>
            <person name="Yoon J.-H."/>
        </authorList>
    </citation>
    <scope>NUCLEOTIDE SEQUENCE [LARGE SCALE GENOMIC DNA]</scope>
    <source>
        <strain evidence="1 2">SSKS-13</strain>
    </source>
</reference>
<comment type="caution">
    <text evidence="1">The sequence shown here is derived from an EMBL/GenBank/DDBJ whole genome shotgun (WGS) entry which is preliminary data.</text>
</comment>
<proteinExistence type="predicted"/>
<accession>A0A4T3F4U8</accession>
<evidence type="ECO:0000313" key="2">
    <source>
        <dbReference type="Proteomes" id="UP000309389"/>
    </source>
</evidence>
<dbReference type="OrthoDB" id="7432148at2"/>
<protein>
    <submittedName>
        <fullName evidence="1">Uncharacterized protein</fullName>
    </submittedName>
</protein>
<organism evidence="1 2">
    <name type="scientific">Alteraurantiacibacter aquimixticola</name>
    <dbReference type="NCBI Taxonomy" id="2489173"/>
    <lineage>
        <taxon>Bacteria</taxon>
        <taxon>Pseudomonadati</taxon>
        <taxon>Pseudomonadota</taxon>
        <taxon>Alphaproteobacteria</taxon>
        <taxon>Sphingomonadales</taxon>
        <taxon>Erythrobacteraceae</taxon>
        <taxon>Alteraurantiacibacter</taxon>
    </lineage>
</organism>
<dbReference type="AlphaFoldDB" id="A0A4T3F4U8"/>
<sequence>MAAPEPIPYRPIPPRGAAYQMEVPPVDAFGQRLTVNTAIDESETVWHFRSGWNVAALNCLAPGDEIITSAYGEFLRGFPNGLRSANQAIDRKFREDYSSSREALLAREEHATQVYNYFAMPGARADFCAAARVVAGQFANYEGDNVKEFAAANLPLLENAFLRFFEEYEEYERLSADWDSQYGTRYGQSQPGYVAIYGNGLTTVGSTLASQQEPAGAVIDVDTGAAIPVIPVDDGNTVSTPVVQPLSNEPVQGTSVAQ</sequence>
<name>A0A4T3F4U8_9SPHN</name>